<dbReference type="Proteomes" id="UP000824469">
    <property type="component" value="Unassembled WGS sequence"/>
</dbReference>
<name>A0AA38FXV9_TAXCH</name>
<dbReference type="InterPro" id="IPR036873">
    <property type="entry name" value="Rhodanese-like_dom_sf"/>
</dbReference>
<proteinExistence type="predicted"/>
<dbReference type="CDD" id="cd00158">
    <property type="entry name" value="RHOD"/>
    <property type="match status" value="1"/>
</dbReference>
<dbReference type="OMA" id="NCWIMAD"/>
<feature type="domain" description="Rhodanese" evidence="1">
    <location>
        <begin position="263"/>
        <end position="384"/>
    </location>
</feature>
<evidence type="ECO:0000259" key="1">
    <source>
        <dbReference type="PROSITE" id="PS50206"/>
    </source>
</evidence>
<dbReference type="GO" id="GO:0090333">
    <property type="term" value="P:regulation of stomatal closure"/>
    <property type="evidence" value="ECO:0007669"/>
    <property type="project" value="InterPro"/>
</dbReference>
<dbReference type="AlphaFoldDB" id="A0AA38FXV9"/>
<keyword evidence="3" id="KW-1185">Reference proteome</keyword>
<sequence length="415" mass="44122">MAASSRAVGISGLTAAKTAAVLDKTSLSGSSIQTAFFNSFQGKHLCKPPCLRVIAAARGKWDDSVLQKNLHNLPIVLSILTSAGDAMAMTKEDIVTSLTKVEETYQQIEGATSTAYGFSKDVLEQILKAVKPAMDAAMPYLQKASDSAVQVASPVALDVTQKAQIALENAGVDTKPVLEAAKTAAVIAGGAAEQTTKAIEGAKPIASTTVDSILSADPIILAEAAGALILLYLFVPSILSSIAFSFRGYKGDLTPAQALELLTKQDYVMIDIRTEKEKSKAGIPSLPRPAKNKLVSIAVEEFPNKLRSLLRKFKQVEAEVTSLKISYLKRLNKGSRIVIMDSYGDVAKIVAKSLTSLGFTNTWILTDGFSGNRGWLQSCLGTESYNTSFAQIFSPSRIIPTNSGTRRILAGGVDD</sequence>
<gene>
    <name evidence="2" type="ORF">KI387_026103</name>
</gene>
<evidence type="ECO:0000313" key="3">
    <source>
        <dbReference type="Proteomes" id="UP000824469"/>
    </source>
</evidence>
<dbReference type="GO" id="GO:0071277">
    <property type="term" value="P:cellular response to calcium ion"/>
    <property type="evidence" value="ECO:0007669"/>
    <property type="project" value="InterPro"/>
</dbReference>
<dbReference type="InterPro" id="IPR044690">
    <property type="entry name" value="CAS_plant"/>
</dbReference>
<dbReference type="EMBL" id="JAHRHJ020000006">
    <property type="protein sequence ID" value="KAH9311068.1"/>
    <property type="molecule type" value="Genomic_DNA"/>
</dbReference>
<accession>A0AA38FXV9</accession>
<comment type="caution">
    <text evidence="2">The sequence shown here is derived from an EMBL/GenBank/DDBJ whole genome shotgun (WGS) entry which is preliminary data.</text>
</comment>
<dbReference type="PROSITE" id="PS50206">
    <property type="entry name" value="RHODANESE_3"/>
    <property type="match status" value="1"/>
</dbReference>
<dbReference type="Pfam" id="PF00581">
    <property type="entry name" value="Rhodanese"/>
    <property type="match status" value="1"/>
</dbReference>
<dbReference type="GO" id="GO:0009704">
    <property type="term" value="P:de-etiolation"/>
    <property type="evidence" value="ECO:0007669"/>
    <property type="project" value="InterPro"/>
</dbReference>
<organism evidence="2 3">
    <name type="scientific">Taxus chinensis</name>
    <name type="common">Chinese yew</name>
    <name type="synonym">Taxus wallichiana var. chinensis</name>
    <dbReference type="NCBI Taxonomy" id="29808"/>
    <lineage>
        <taxon>Eukaryota</taxon>
        <taxon>Viridiplantae</taxon>
        <taxon>Streptophyta</taxon>
        <taxon>Embryophyta</taxon>
        <taxon>Tracheophyta</taxon>
        <taxon>Spermatophyta</taxon>
        <taxon>Pinopsida</taxon>
        <taxon>Pinidae</taxon>
        <taxon>Conifers II</taxon>
        <taxon>Cupressales</taxon>
        <taxon>Taxaceae</taxon>
        <taxon>Taxus</taxon>
    </lineage>
</organism>
<dbReference type="PANTHER" id="PTHR34209">
    <property type="entry name" value="RHODANESE/CELL CYCLE CONTROL PHOSPHATASE SUPERFAMILY PROTEIN"/>
    <property type="match status" value="1"/>
</dbReference>
<dbReference type="SUPFAM" id="SSF52821">
    <property type="entry name" value="Rhodanese/Cell cycle control phosphatase"/>
    <property type="match status" value="1"/>
</dbReference>
<reference evidence="2 3" key="1">
    <citation type="journal article" date="2021" name="Nat. Plants">
        <title>The Taxus genome provides insights into paclitaxel biosynthesis.</title>
        <authorList>
            <person name="Xiong X."/>
            <person name="Gou J."/>
            <person name="Liao Q."/>
            <person name="Li Y."/>
            <person name="Zhou Q."/>
            <person name="Bi G."/>
            <person name="Li C."/>
            <person name="Du R."/>
            <person name="Wang X."/>
            <person name="Sun T."/>
            <person name="Guo L."/>
            <person name="Liang H."/>
            <person name="Lu P."/>
            <person name="Wu Y."/>
            <person name="Zhang Z."/>
            <person name="Ro D.K."/>
            <person name="Shang Y."/>
            <person name="Huang S."/>
            <person name="Yan J."/>
        </authorList>
    </citation>
    <scope>NUCLEOTIDE SEQUENCE [LARGE SCALE GENOMIC DNA]</scope>
    <source>
        <strain evidence="2">Ta-2019</strain>
    </source>
</reference>
<protein>
    <recommendedName>
        <fullName evidence="1">Rhodanese domain-containing protein</fullName>
    </recommendedName>
</protein>
<dbReference type="Gene3D" id="3.40.250.10">
    <property type="entry name" value="Rhodanese-like domain"/>
    <property type="match status" value="1"/>
</dbReference>
<dbReference type="PANTHER" id="PTHR34209:SF1">
    <property type="entry name" value="CALCIUM SENSING RECEPTOR, CHLOROPLASTIC"/>
    <property type="match status" value="1"/>
</dbReference>
<evidence type="ECO:0000313" key="2">
    <source>
        <dbReference type="EMBL" id="KAH9311068.1"/>
    </source>
</evidence>
<dbReference type="InterPro" id="IPR001763">
    <property type="entry name" value="Rhodanese-like_dom"/>
</dbReference>